<dbReference type="SUPFAM" id="SSF52172">
    <property type="entry name" value="CheY-like"/>
    <property type="match status" value="1"/>
</dbReference>
<dbReference type="Pfam" id="PF02518">
    <property type="entry name" value="HATPase_c"/>
    <property type="match status" value="1"/>
</dbReference>
<evidence type="ECO:0000256" key="10">
    <source>
        <dbReference type="ARBA" id="ARBA00022989"/>
    </source>
</evidence>
<dbReference type="Gene3D" id="3.40.50.2300">
    <property type="match status" value="1"/>
</dbReference>
<evidence type="ECO:0000256" key="14">
    <source>
        <dbReference type="SAM" id="Phobius"/>
    </source>
</evidence>
<dbReference type="SMART" id="SM00086">
    <property type="entry name" value="PAC"/>
    <property type="match status" value="3"/>
</dbReference>
<dbReference type="InterPro" id="IPR035965">
    <property type="entry name" value="PAS-like_dom_sf"/>
</dbReference>
<dbReference type="PANTHER" id="PTHR43547:SF2">
    <property type="entry name" value="HYBRID SIGNAL TRANSDUCTION HISTIDINE KINASE C"/>
    <property type="match status" value="1"/>
</dbReference>
<proteinExistence type="predicted"/>
<reference evidence="19" key="2">
    <citation type="submission" date="2020-08" db="EMBL/GenBank/DDBJ databases">
        <authorList>
            <person name="Chen M."/>
            <person name="Teng W."/>
            <person name="Zhao L."/>
            <person name="Hu C."/>
            <person name="Zhou Y."/>
            <person name="Han B."/>
            <person name="Song L."/>
            <person name="Shu W."/>
        </authorList>
    </citation>
    <scope>NUCLEOTIDE SEQUENCE</scope>
    <source>
        <strain evidence="19">FACHB-1375</strain>
    </source>
</reference>
<dbReference type="RefSeq" id="WP_190462143.1">
    <property type="nucleotide sequence ID" value="NZ_JACJPW010000006.1"/>
</dbReference>
<evidence type="ECO:0000256" key="11">
    <source>
        <dbReference type="ARBA" id="ARBA00023012"/>
    </source>
</evidence>
<evidence type="ECO:0000259" key="16">
    <source>
        <dbReference type="PROSITE" id="PS50110"/>
    </source>
</evidence>
<evidence type="ECO:0000256" key="4">
    <source>
        <dbReference type="ARBA" id="ARBA00022553"/>
    </source>
</evidence>
<evidence type="ECO:0000259" key="17">
    <source>
        <dbReference type="PROSITE" id="PS50112"/>
    </source>
</evidence>
<dbReference type="Gene3D" id="3.30.565.10">
    <property type="entry name" value="Histidine kinase-like ATPase, C-terminal domain"/>
    <property type="match status" value="1"/>
</dbReference>
<dbReference type="InterPro" id="IPR000014">
    <property type="entry name" value="PAS"/>
</dbReference>
<dbReference type="Gene3D" id="3.30.450.40">
    <property type="match status" value="2"/>
</dbReference>
<evidence type="ECO:0000256" key="9">
    <source>
        <dbReference type="ARBA" id="ARBA00022840"/>
    </source>
</evidence>
<dbReference type="Pfam" id="PF08447">
    <property type="entry name" value="PAS_3"/>
    <property type="match status" value="1"/>
</dbReference>
<dbReference type="SUPFAM" id="SSF55785">
    <property type="entry name" value="PYP-like sensor domain (PAS domain)"/>
    <property type="match status" value="3"/>
</dbReference>
<dbReference type="SMART" id="SM00448">
    <property type="entry name" value="REC"/>
    <property type="match status" value="1"/>
</dbReference>
<dbReference type="Gene3D" id="1.20.120.620">
    <property type="entry name" value="Backbone structure of the membrane domain of e. Coli histidine kinase receptor kdpd"/>
    <property type="match status" value="1"/>
</dbReference>
<dbReference type="InterPro" id="IPR036890">
    <property type="entry name" value="HATPase_C_sf"/>
</dbReference>
<dbReference type="InterPro" id="IPR005467">
    <property type="entry name" value="His_kinase_dom"/>
</dbReference>
<feature type="transmembrane region" description="Helical" evidence="14">
    <location>
        <begin position="54"/>
        <end position="78"/>
    </location>
</feature>
<evidence type="ECO:0000259" key="18">
    <source>
        <dbReference type="PROSITE" id="PS50113"/>
    </source>
</evidence>
<keyword evidence="10 14" id="KW-1133">Transmembrane helix</keyword>
<organism evidence="19 20">
    <name type="scientific">Aerosakkonema funiforme FACHB-1375</name>
    <dbReference type="NCBI Taxonomy" id="2949571"/>
    <lineage>
        <taxon>Bacteria</taxon>
        <taxon>Bacillati</taxon>
        <taxon>Cyanobacteriota</taxon>
        <taxon>Cyanophyceae</taxon>
        <taxon>Oscillatoriophycideae</taxon>
        <taxon>Aerosakkonematales</taxon>
        <taxon>Aerosakkonemataceae</taxon>
        <taxon>Aerosakkonema</taxon>
    </lineage>
</organism>
<evidence type="ECO:0000256" key="2">
    <source>
        <dbReference type="ARBA" id="ARBA00004141"/>
    </source>
</evidence>
<feature type="domain" description="PAS" evidence="17">
    <location>
        <begin position="564"/>
        <end position="634"/>
    </location>
</feature>
<dbReference type="FunFam" id="3.30.565.10:FF:000030">
    <property type="entry name" value="Ethylene receptor 1"/>
    <property type="match status" value="1"/>
</dbReference>
<dbReference type="PROSITE" id="PS50109">
    <property type="entry name" value="HIS_KIN"/>
    <property type="match status" value="1"/>
</dbReference>
<feature type="transmembrane region" description="Helical" evidence="14">
    <location>
        <begin position="22"/>
        <end position="42"/>
    </location>
</feature>
<evidence type="ECO:0000313" key="20">
    <source>
        <dbReference type="Proteomes" id="UP000641646"/>
    </source>
</evidence>
<evidence type="ECO:0000313" key="19">
    <source>
        <dbReference type="EMBL" id="MBD2180196.1"/>
    </source>
</evidence>
<dbReference type="InterPro" id="IPR004358">
    <property type="entry name" value="Sig_transdc_His_kin-like_C"/>
</dbReference>
<evidence type="ECO:0000256" key="7">
    <source>
        <dbReference type="ARBA" id="ARBA00022741"/>
    </source>
</evidence>
<evidence type="ECO:0000256" key="12">
    <source>
        <dbReference type="ARBA" id="ARBA00023136"/>
    </source>
</evidence>
<dbReference type="PROSITE" id="PS50112">
    <property type="entry name" value="PAS"/>
    <property type="match status" value="3"/>
</dbReference>
<feature type="domain" description="PAC" evidence="18">
    <location>
        <begin position="203"/>
        <end position="255"/>
    </location>
</feature>
<dbReference type="Pfam" id="PF13426">
    <property type="entry name" value="PAS_9"/>
    <property type="match status" value="2"/>
</dbReference>
<evidence type="ECO:0000259" key="15">
    <source>
        <dbReference type="PROSITE" id="PS50109"/>
    </source>
</evidence>
<feature type="domain" description="PAS" evidence="17">
    <location>
        <begin position="274"/>
        <end position="300"/>
    </location>
</feature>
<feature type="domain" description="PAS" evidence="17">
    <location>
        <begin position="128"/>
        <end position="201"/>
    </location>
</feature>
<evidence type="ECO:0000256" key="6">
    <source>
        <dbReference type="ARBA" id="ARBA00022692"/>
    </source>
</evidence>
<dbReference type="SMART" id="SM00065">
    <property type="entry name" value="GAF"/>
    <property type="match status" value="2"/>
</dbReference>
<dbReference type="SMART" id="SM00387">
    <property type="entry name" value="HATPase_c"/>
    <property type="match status" value="1"/>
</dbReference>
<dbReference type="FunFam" id="1.10.287.130:FF:000001">
    <property type="entry name" value="Two-component sensor histidine kinase"/>
    <property type="match status" value="1"/>
</dbReference>
<dbReference type="InterPro" id="IPR029016">
    <property type="entry name" value="GAF-like_dom_sf"/>
</dbReference>
<dbReference type="GO" id="GO:0016020">
    <property type="term" value="C:membrane"/>
    <property type="evidence" value="ECO:0007669"/>
    <property type="project" value="UniProtKB-SubCell"/>
</dbReference>
<dbReference type="Gene3D" id="1.10.287.130">
    <property type="match status" value="1"/>
</dbReference>
<dbReference type="SUPFAM" id="SSF47384">
    <property type="entry name" value="Homodimeric domain of signal transducing histidine kinase"/>
    <property type="match status" value="1"/>
</dbReference>
<dbReference type="InterPro" id="IPR011006">
    <property type="entry name" value="CheY-like_superfamily"/>
</dbReference>
<dbReference type="EC" id="2.7.13.3" evidence="3"/>
<dbReference type="PANTHER" id="PTHR43547">
    <property type="entry name" value="TWO-COMPONENT HISTIDINE KINASE"/>
    <property type="match status" value="1"/>
</dbReference>
<dbReference type="InterPro" id="IPR013655">
    <property type="entry name" value="PAS_fold_3"/>
</dbReference>
<dbReference type="NCBIfam" id="TIGR00229">
    <property type="entry name" value="sensory_box"/>
    <property type="match status" value="3"/>
</dbReference>
<keyword evidence="8" id="KW-0418">Kinase</keyword>
<dbReference type="SUPFAM" id="SSF55874">
    <property type="entry name" value="ATPase domain of HSP90 chaperone/DNA topoisomerase II/histidine kinase"/>
    <property type="match status" value="1"/>
</dbReference>
<keyword evidence="12 14" id="KW-0472">Membrane</keyword>
<evidence type="ECO:0000256" key="5">
    <source>
        <dbReference type="ARBA" id="ARBA00022679"/>
    </source>
</evidence>
<feature type="domain" description="PAC" evidence="18">
    <location>
        <begin position="328"/>
        <end position="380"/>
    </location>
</feature>
<accession>A0A926VAB8</accession>
<dbReference type="Pfam" id="PF13493">
    <property type="entry name" value="DUF4118"/>
    <property type="match status" value="1"/>
</dbReference>
<protein>
    <recommendedName>
        <fullName evidence="3">histidine kinase</fullName>
        <ecNumber evidence="3">2.7.13.3</ecNumber>
    </recommendedName>
</protein>
<keyword evidence="4 13" id="KW-0597">Phosphoprotein</keyword>
<dbReference type="SMART" id="SM00091">
    <property type="entry name" value="PAS"/>
    <property type="match status" value="3"/>
</dbReference>
<dbReference type="Pfam" id="PF01590">
    <property type="entry name" value="GAF"/>
    <property type="match status" value="1"/>
</dbReference>
<feature type="domain" description="PAC" evidence="18">
    <location>
        <begin position="637"/>
        <end position="689"/>
    </location>
</feature>
<feature type="domain" description="Histidine kinase" evidence="15">
    <location>
        <begin position="887"/>
        <end position="1163"/>
    </location>
</feature>
<dbReference type="InterPro" id="IPR036097">
    <property type="entry name" value="HisK_dim/P_sf"/>
</dbReference>
<evidence type="ECO:0000256" key="1">
    <source>
        <dbReference type="ARBA" id="ARBA00000085"/>
    </source>
</evidence>
<dbReference type="Pfam" id="PF00072">
    <property type="entry name" value="Response_reg"/>
    <property type="match status" value="1"/>
</dbReference>
<dbReference type="InterPro" id="IPR001789">
    <property type="entry name" value="Sig_transdc_resp-reg_receiver"/>
</dbReference>
<dbReference type="InterPro" id="IPR003594">
    <property type="entry name" value="HATPase_dom"/>
</dbReference>
<sequence>MSPLTSNTKRLFPKGCTQRSSLWRYGIAVFAAAMSLSIALSLKPALQHTHTPLFFATVAFGYGDFGYGLTATVLSVFSIDFLFEKLGDSLQFTFGSDILWLSVFAVVALSIVWLTSARQRARDKLRTSEDSFRMLVEGVKDYAIYMLDQNGCVVSWNEGAESIKGYQAKEIIGQHFSRFYTPEDIAQDKPKQILHLAATEGRYEEEGWRVRKNGSRFWADIVITALRDEAGNLRGFSKVTRFVGDRKPSDESSLKELSDIKFALDRAAIVARTDKKGIINYVNDKFCEISKYSREELLGQDHRILNSGYHSKEFFRNLWATIVSGKVWKGEIKNKAKDGTYYWVDTVIVPFLDRTGKPFQYLAIRSDITDRKQVEEELRVRNGEQQAIAQIGQRALAGSNLDTLMDEAVNVIAQTLEVEYCKVLELLPGGDALLLRAGVGWQPGLVGNATVGTEKDSQAGYTLLSQEPIVVRDLRTETRFSGPPLLHNHGAVSGMSVTIAGKNGHWGVLGVHSKRSRTFTQDDIYFLQAAANILAEAIQRQQAEAERTQLLEREQAARTQAEGNEYRYRFLAESIPQMVWTAEPNGKVDYYSQRWCDYTGMTLEQIQTQGWPAIVHPDDLQQCIDTWSNALQTGSTYQIQARMKAKDGKYRWFLGQALPMLDKEGQIVKWFGTNTDIDDRVRAEQERTKLLAREQAARALAEAAAERVERLQAVTDAAIAPLSLEDLLDGLLGRIGEILQADTAAILLTDTQTNTLVVRAAKGLDEEARHEVRIPIGEGFAGHIAALRQPLFVERDAYRQVYSPLLREKQIQSLIGVPLLIDDRVLGVVHVGTIESRHFTQDDIYLLQLVAERFAVAIDRANLYEAEQKARASAEAANRLKDEFLAIVSHELRTPLNSILGWSQMLRSRKLSEEIVNKALETIERNAKQQVTLINDILDVSRIIRGKIRLSMQPVNLERIIEEAIETIKPAAQAKGIQLESSLDPVLSKVIGDVDRLQQVIGNLLSNAVKFTPEGGQVKVTLAELPISEKFDSFGASLGANLNIASPEADSGNNILQPTQKRILGLQFETEKVQPEIFHLKSAISYVQITVSDTGKGIGSDFLPHVFDGFRQEDGTITRVEGGLGLGLTIVRRLVELHGGSVQAFSEGEGMGATFTVKLPVLAQSKGAGDLSRGGEENYSAVPLSPSAVQPLNGLQVLVVDDDVDSCDLIATILKQYGAQVRTASSVREAMEAIEHIKPDVLLSDIGMPQEDGYDLIRKVRQLESPRGEEIRAIALTAFAREEDRYKAIQAGFQMHVPKPVEPAKLATAVARLVR</sequence>
<dbReference type="GO" id="GO:0000155">
    <property type="term" value="F:phosphorelay sensor kinase activity"/>
    <property type="evidence" value="ECO:0007669"/>
    <property type="project" value="InterPro"/>
</dbReference>
<dbReference type="InterPro" id="IPR000700">
    <property type="entry name" value="PAS-assoc_C"/>
</dbReference>
<dbReference type="PROSITE" id="PS50113">
    <property type="entry name" value="PAC"/>
    <property type="match status" value="3"/>
</dbReference>
<dbReference type="Proteomes" id="UP000641646">
    <property type="component" value="Unassembled WGS sequence"/>
</dbReference>
<comment type="subcellular location">
    <subcellularLocation>
        <location evidence="2">Membrane</location>
        <topology evidence="2">Multi-pass membrane protein</topology>
    </subcellularLocation>
</comment>
<feature type="modified residue" description="4-aspartylphosphate" evidence="13">
    <location>
        <position position="1245"/>
    </location>
</feature>
<keyword evidence="11" id="KW-0902">Two-component regulatory system</keyword>
<dbReference type="InterPro" id="IPR001610">
    <property type="entry name" value="PAC"/>
</dbReference>
<dbReference type="PROSITE" id="PS50110">
    <property type="entry name" value="RESPONSE_REGULATORY"/>
    <property type="match status" value="1"/>
</dbReference>
<comment type="caution">
    <text evidence="19">The sequence shown here is derived from an EMBL/GenBank/DDBJ whole genome shotgun (WGS) entry which is preliminary data.</text>
</comment>
<dbReference type="SUPFAM" id="SSF55781">
    <property type="entry name" value="GAF domain-like"/>
    <property type="match status" value="2"/>
</dbReference>
<dbReference type="InterPro" id="IPR038318">
    <property type="entry name" value="KdpD_sf"/>
</dbReference>
<dbReference type="InterPro" id="IPR003661">
    <property type="entry name" value="HisK_dim/P_dom"/>
</dbReference>
<dbReference type="Gene3D" id="3.30.450.20">
    <property type="entry name" value="PAS domain"/>
    <property type="match status" value="3"/>
</dbReference>
<dbReference type="InterPro" id="IPR025201">
    <property type="entry name" value="KdpD_TM"/>
</dbReference>
<feature type="domain" description="Response regulatory" evidence="16">
    <location>
        <begin position="1196"/>
        <end position="1314"/>
    </location>
</feature>
<gene>
    <name evidence="19" type="ORF">H6G03_03540</name>
</gene>
<dbReference type="EMBL" id="JACJPW010000006">
    <property type="protein sequence ID" value="MBD2180196.1"/>
    <property type="molecule type" value="Genomic_DNA"/>
</dbReference>
<dbReference type="CDD" id="cd00082">
    <property type="entry name" value="HisKA"/>
    <property type="match status" value="1"/>
</dbReference>
<evidence type="ECO:0000256" key="3">
    <source>
        <dbReference type="ARBA" id="ARBA00012438"/>
    </source>
</evidence>
<keyword evidence="5" id="KW-0808">Transferase</keyword>
<name>A0A926VAB8_9CYAN</name>
<reference evidence="19" key="1">
    <citation type="journal article" date="2015" name="ISME J.">
        <title>Draft Genome Sequence of Streptomyces incarnatus NRRL8089, which Produces the Nucleoside Antibiotic Sinefungin.</title>
        <authorList>
            <person name="Oshima K."/>
            <person name="Hattori M."/>
            <person name="Shimizu H."/>
            <person name="Fukuda K."/>
            <person name="Nemoto M."/>
            <person name="Inagaki K."/>
            <person name="Tamura T."/>
        </authorList>
    </citation>
    <scope>NUCLEOTIDE SEQUENCE</scope>
    <source>
        <strain evidence="19">FACHB-1375</strain>
    </source>
</reference>
<keyword evidence="20" id="KW-1185">Reference proteome</keyword>
<comment type="catalytic activity">
    <reaction evidence="1">
        <text>ATP + protein L-histidine = ADP + protein N-phospho-L-histidine.</text>
        <dbReference type="EC" id="2.7.13.3"/>
    </reaction>
</comment>
<dbReference type="CDD" id="cd17580">
    <property type="entry name" value="REC_2_DhkD-like"/>
    <property type="match status" value="1"/>
</dbReference>
<dbReference type="InterPro" id="IPR003018">
    <property type="entry name" value="GAF"/>
</dbReference>
<keyword evidence="6 14" id="KW-0812">Transmembrane</keyword>
<keyword evidence="9" id="KW-0067">ATP-binding</keyword>
<dbReference type="PRINTS" id="PR00344">
    <property type="entry name" value="BCTRLSENSOR"/>
</dbReference>
<evidence type="ECO:0000256" key="13">
    <source>
        <dbReference type="PROSITE-ProRule" id="PRU00169"/>
    </source>
</evidence>
<dbReference type="GO" id="GO:0005524">
    <property type="term" value="F:ATP binding"/>
    <property type="evidence" value="ECO:0007669"/>
    <property type="project" value="UniProtKB-KW"/>
</dbReference>
<dbReference type="Pfam" id="PF00512">
    <property type="entry name" value="HisKA"/>
    <property type="match status" value="1"/>
</dbReference>
<feature type="transmembrane region" description="Helical" evidence="14">
    <location>
        <begin position="98"/>
        <end position="116"/>
    </location>
</feature>
<dbReference type="SMART" id="SM00388">
    <property type="entry name" value="HisKA"/>
    <property type="match status" value="1"/>
</dbReference>
<dbReference type="FunFam" id="3.30.450.20:FF:000099">
    <property type="entry name" value="Sensory box sensor histidine kinase"/>
    <property type="match status" value="1"/>
</dbReference>
<dbReference type="Pfam" id="PF13185">
    <property type="entry name" value="GAF_2"/>
    <property type="match status" value="1"/>
</dbReference>
<dbReference type="CDD" id="cd00130">
    <property type="entry name" value="PAS"/>
    <property type="match status" value="3"/>
</dbReference>
<keyword evidence="7" id="KW-0547">Nucleotide-binding</keyword>
<evidence type="ECO:0000256" key="8">
    <source>
        <dbReference type="ARBA" id="ARBA00022777"/>
    </source>
</evidence>